<keyword evidence="2" id="KW-1185">Reference proteome</keyword>
<dbReference type="RefSeq" id="WP_180285168.1">
    <property type="nucleotide sequence ID" value="NZ_JABFDB010000027.1"/>
</dbReference>
<organism evidence="1 2">
    <name type="scientific">Azospirillum oleiclasticum</name>
    <dbReference type="NCBI Taxonomy" id="2735135"/>
    <lineage>
        <taxon>Bacteria</taxon>
        <taxon>Pseudomonadati</taxon>
        <taxon>Pseudomonadota</taxon>
        <taxon>Alphaproteobacteria</taxon>
        <taxon>Rhodospirillales</taxon>
        <taxon>Azospirillaceae</taxon>
        <taxon>Azospirillum</taxon>
    </lineage>
</organism>
<accession>A0ABX2TL74</accession>
<reference evidence="1 2" key="1">
    <citation type="submission" date="2020-05" db="EMBL/GenBank/DDBJ databases">
        <title>Azospirillum oleiclasticum sp. nov, a nitrogen-fixing and heavy crude oil-emulsifying bacterium isolated from the crude oil of Yumen Oilfield.</title>
        <authorList>
            <person name="Wu D."/>
            <person name="Cai M."/>
            <person name="Zhang X."/>
        </authorList>
    </citation>
    <scope>NUCLEOTIDE SEQUENCE [LARGE SCALE GENOMIC DNA]</scope>
    <source>
        <strain evidence="1 2">ROY-1-1-2</strain>
    </source>
</reference>
<dbReference type="SUPFAM" id="SSF102588">
    <property type="entry name" value="LmbE-like"/>
    <property type="match status" value="1"/>
</dbReference>
<evidence type="ECO:0000313" key="1">
    <source>
        <dbReference type="EMBL" id="NYZ23390.1"/>
    </source>
</evidence>
<dbReference type="PANTHER" id="PTHR12993:SF29">
    <property type="entry name" value="BLR3841 PROTEIN"/>
    <property type="match status" value="1"/>
</dbReference>
<dbReference type="EMBL" id="JABFDB010000027">
    <property type="protein sequence ID" value="NYZ23390.1"/>
    <property type="molecule type" value="Genomic_DNA"/>
</dbReference>
<dbReference type="InterPro" id="IPR024078">
    <property type="entry name" value="LmbE-like_dom_sf"/>
</dbReference>
<comment type="caution">
    <text evidence="1">The sequence shown here is derived from an EMBL/GenBank/DDBJ whole genome shotgun (WGS) entry which is preliminary data.</text>
</comment>
<dbReference type="InterPro" id="IPR003737">
    <property type="entry name" value="GlcNAc_PI_deacetylase-related"/>
</dbReference>
<proteinExistence type="predicted"/>
<evidence type="ECO:0000313" key="2">
    <source>
        <dbReference type="Proteomes" id="UP000584642"/>
    </source>
</evidence>
<sequence length="255" mass="27914">MFADRILVLIPHPDDEVVGCAAAIARARAQGAAVHGLYLTTGVPGVEVAWRPDPAGTAARVARRRAEALAAAERLGITPVAFSDRPTRTLRLHMADALAELRGAVDRLRPGVVWAPAYEGGHQDHDVANALASLIAPTVPVWEYAEYNNAGGRTRSQDFPDARGGETVLALTDAEQAEKRALLDLYESERGNLAHIRSGREAFRPLPAHDYALPPHPGTLFYARFHWVPFRHPRIDFTKPATVSRVVTAFMERVR</sequence>
<evidence type="ECO:0008006" key="3">
    <source>
        <dbReference type="Google" id="ProtNLM"/>
    </source>
</evidence>
<dbReference type="Proteomes" id="UP000584642">
    <property type="component" value="Unassembled WGS sequence"/>
</dbReference>
<dbReference type="Gene3D" id="3.40.50.10320">
    <property type="entry name" value="LmbE-like"/>
    <property type="match status" value="1"/>
</dbReference>
<gene>
    <name evidence="1" type="ORF">HND93_27130</name>
</gene>
<name>A0ABX2TL74_9PROT</name>
<protein>
    <recommendedName>
        <fullName evidence="3">PIG-L family deacetylase</fullName>
    </recommendedName>
</protein>
<dbReference type="PANTHER" id="PTHR12993">
    <property type="entry name" value="N-ACETYLGLUCOSAMINYL-PHOSPHATIDYLINOSITOL DE-N-ACETYLASE-RELATED"/>
    <property type="match status" value="1"/>
</dbReference>
<dbReference type="Pfam" id="PF02585">
    <property type="entry name" value="PIG-L"/>
    <property type="match status" value="1"/>
</dbReference>